<keyword evidence="5" id="KW-0519">Myristate</keyword>
<comment type="caution">
    <text evidence="15">The sequence shown here is derived from an EMBL/GenBank/DDBJ whole genome shotgun (WGS) entry which is preliminary data.</text>
</comment>
<dbReference type="PROSITE" id="PS50089">
    <property type="entry name" value="ZF_RING_2"/>
    <property type="match status" value="1"/>
</dbReference>
<dbReference type="InterPro" id="IPR045194">
    <property type="entry name" value="MGRN1/RNF157-like"/>
</dbReference>
<dbReference type="SMART" id="SM00184">
    <property type="entry name" value="RING"/>
    <property type="match status" value="1"/>
</dbReference>
<comment type="catalytic activity">
    <reaction evidence="1">
        <text>S-ubiquitinyl-[E2 ubiquitin-conjugating enzyme]-L-cysteine + [acceptor protein]-L-lysine = [E2 ubiquitin-conjugating enzyme]-L-cysteine + N(6)-ubiquitinyl-[acceptor protein]-L-lysine.</text>
        <dbReference type="EC" id="2.3.2.27"/>
    </reaction>
</comment>
<dbReference type="PANTHER" id="PTHR22996">
    <property type="entry name" value="MAHOGUNIN"/>
    <property type="match status" value="1"/>
</dbReference>
<dbReference type="InterPro" id="IPR058981">
    <property type="entry name" value="MGRN1/RNF157-like_N"/>
</dbReference>
<name>A0A9C7PRF8_9RHOD</name>
<proteinExistence type="inferred from homology"/>
<dbReference type="CDD" id="cd16789">
    <property type="entry name" value="mRING-HC-C3HC5_MGRN1-like"/>
    <property type="match status" value="1"/>
</dbReference>
<evidence type="ECO:0000256" key="13">
    <source>
        <dbReference type="SAM" id="MobiDB-lite"/>
    </source>
</evidence>
<keyword evidence="10" id="KW-0449">Lipoprotein</keyword>
<dbReference type="GO" id="GO:0016567">
    <property type="term" value="P:protein ubiquitination"/>
    <property type="evidence" value="ECO:0007669"/>
    <property type="project" value="TreeGrafter"/>
</dbReference>
<organism evidence="15 16">
    <name type="scientific">Galdieria partita</name>
    <dbReference type="NCBI Taxonomy" id="83374"/>
    <lineage>
        <taxon>Eukaryota</taxon>
        <taxon>Rhodophyta</taxon>
        <taxon>Bangiophyceae</taxon>
        <taxon>Galdieriales</taxon>
        <taxon>Galdieriaceae</taxon>
        <taxon>Galdieria</taxon>
    </lineage>
</organism>
<dbReference type="Gene3D" id="3.30.40.10">
    <property type="entry name" value="Zinc/RING finger domain, C3HC4 (zinc finger)"/>
    <property type="match status" value="1"/>
</dbReference>
<dbReference type="EMBL" id="BQMJ01000003">
    <property type="protein sequence ID" value="GJQ08657.1"/>
    <property type="molecule type" value="Genomic_DNA"/>
</dbReference>
<keyword evidence="8" id="KW-0833">Ubl conjugation pathway</keyword>
<evidence type="ECO:0000256" key="11">
    <source>
        <dbReference type="ARBA" id="ARBA00025721"/>
    </source>
</evidence>
<evidence type="ECO:0000313" key="15">
    <source>
        <dbReference type="EMBL" id="GJQ08657.1"/>
    </source>
</evidence>
<dbReference type="Pfam" id="PF13920">
    <property type="entry name" value="zf-C3HC4_3"/>
    <property type="match status" value="1"/>
</dbReference>
<accession>A0A9C7PRF8</accession>
<evidence type="ECO:0000256" key="4">
    <source>
        <dbReference type="ARBA" id="ARBA00022679"/>
    </source>
</evidence>
<comment type="pathway">
    <text evidence="2">Protein modification; protein ubiquitination.</text>
</comment>
<evidence type="ECO:0000259" key="14">
    <source>
        <dbReference type="PROSITE" id="PS50089"/>
    </source>
</evidence>
<dbReference type="OrthoDB" id="1711136at2759"/>
<dbReference type="GO" id="GO:0061630">
    <property type="term" value="F:ubiquitin protein ligase activity"/>
    <property type="evidence" value="ECO:0007669"/>
    <property type="project" value="UniProtKB-EC"/>
</dbReference>
<dbReference type="EC" id="2.3.2.27" evidence="3"/>
<keyword evidence="7 12" id="KW-0863">Zinc-finger</keyword>
<evidence type="ECO:0000256" key="8">
    <source>
        <dbReference type="ARBA" id="ARBA00022786"/>
    </source>
</evidence>
<dbReference type="Pfam" id="PF26192">
    <property type="entry name" value="RNF157-like_N"/>
    <property type="match status" value="1"/>
</dbReference>
<evidence type="ECO:0000256" key="2">
    <source>
        <dbReference type="ARBA" id="ARBA00004906"/>
    </source>
</evidence>
<evidence type="ECO:0000256" key="6">
    <source>
        <dbReference type="ARBA" id="ARBA00022723"/>
    </source>
</evidence>
<dbReference type="PANTHER" id="PTHR22996:SF0">
    <property type="entry name" value="RE60872P-RELATED"/>
    <property type="match status" value="1"/>
</dbReference>
<evidence type="ECO:0000256" key="7">
    <source>
        <dbReference type="ARBA" id="ARBA00022771"/>
    </source>
</evidence>
<evidence type="ECO:0000256" key="10">
    <source>
        <dbReference type="ARBA" id="ARBA00023288"/>
    </source>
</evidence>
<dbReference type="InterPro" id="IPR045195">
    <property type="entry name" value="LOG2-like_mRING_C3HC5"/>
</dbReference>
<feature type="compositionally biased region" description="Polar residues" evidence="13">
    <location>
        <begin position="1"/>
        <end position="18"/>
    </location>
</feature>
<evidence type="ECO:0000256" key="9">
    <source>
        <dbReference type="ARBA" id="ARBA00022833"/>
    </source>
</evidence>
<dbReference type="GO" id="GO:0008270">
    <property type="term" value="F:zinc ion binding"/>
    <property type="evidence" value="ECO:0007669"/>
    <property type="project" value="UniProtKB-KW"/>
</dbReference>
<evidence type="ECO:0000256" key="3">
    <source>
        <dbReference type="ARBA" id="ARBA00012483"/>
    </source>
</evidence>
<keyword evidence="4" id="KW-0808">Transferase</keyword>
<sequence length="338" mass="37359">MGNNWSNGNATSNQNVPSGTLGPRPPQNAAQRNEINPRTLFYNSELAWNFGENVFESLSPYNSSALEIPPPSVVHERTVRNVVRVSKSSLQLVPSTLPKCYVLQFQFDTLVDCGIRTYFLAKEFQDKQLLSFSSQCCSKPLMQHFCAGLGQSYRQGETEALDFSKLPKESLVYRETDEYPVVVEIRCDLSDNGHTGATEAGVTSGSETGKDEEIEGYYIYLSLDKERSTPATLPLKVIKQKIIVHGVIYELEEIYGIDSGSTAASHGCLSSSSYAEEGANCAVCLSQPRDTALLPCRHMCLCSECAQRLRFQSNSCPICRQSVQSFLQVKGLHSHANN</sequence>
<dbReference type="AlphaFoldDB" id="A0A9C7PRF8"/>
<gene>
    <name evidence="15" type="ORF">GpartN1_g448.t1</name>
</gene>
<reference evidence="15" key="2">
    <citation type="submission" date="2022-01" db="EMBL/GenBank/DDBJ databases">
        <authorList>
            <person name="Hirooka S."/>
            <person name="Miyagishima S.Y."/>
        </authorList>
    </citation>
    <scope>NUCLEOTIDE SEQUENCE</scope>
    <source>
        <strain evidence="15">NBRC 102759</strain>
    </source>
</reference>
<evidence type="ECO:0000256" key="12">
    <source>
        <dbReference type="PROSITE-ProRule" id="PRU00175"/>
    </source>
</evidence>
<protein>
    <recommendedName>
        <fullName evidence="3">RING-type E3 ubiquitin transferase</fullName>
        <ecNumber evidence="3">2.3.2.27</ecNumber>
    </recommendedName>
</protein>
<evidence type="ECO:0000256" key="5">
    <source>
        <dbReference type="ARBA" id="ARBA00022707"/>
    </source>
</evidence>
<dbReference type="InterPro" id="IPR001841">
    <property type="entry name" value="Znf_RING"/>
</dbReference>
<reference evidence="15" key="1">
    <citation type="journal article" date="2022" name="Proc. Natl. Acad. Sci. U.S.A.">
        <title>Life cycle and functional genomics of the unicellular red alga Galdieria for elucidating algal and plant evolution and industrial use.</title>
        <authorList>
            <person name="Hirooka S."/>
            <person name="Itabashi T."/>
            <person name="Ichinose T.M."/>
            <person name="Onuma R."/>
            <person name="Fujiwara T."/>
            <person name="Yamashita S."/>
            <person name="Jong L.W."/>
            <person name="Tomita R."/>
            <person name="Iwane A.H."/>
            <person name="Miyagishima S.Y."/>
        </authorList>
    </citation>
    <scope>NUCLEOTIDE SEQUENCE</scope>
    <source>
        <strain evidence="15">NBRC 102759</strain>
    </source>
</reference>
<comment type="similarity">
    <text evidence="11">Belongs to the RING-type zinc finger family. LOG2 subfamily.</text>
</comment>
<keyword evidence="6" id="KW-0479">Metal-binding</keyword>
<dbReference type="Proteomes" id="UP001061958">
    <property type="component" value="Unassembled WGS sequence"/>
</dbReference>
<dbReference type="InterPro" id="IPR013083">
    <property type="entry name" value="Znf_RING/FYVE/PHD"/>
</dbReference>
<evidence type="ECO:0000313" key="16">
    <source>
        <dbReference type="Proteomes" id="UP001061958"/>
    </source>
</evidence>
<dbReference type="SUPFAM" id="SSF57850">
    <property type="entry name" value="RING/U-box"/>
    <property type="match status" value="1"/>
</dbReference>
<keyword evidence="9" id="KW-0862">Zinc</keyword>
<feature type="region of interest" description="Disordered" evidence="13">
    <location>
        <begin position="1"/>
        <end position="31"/>
    </location>
</feature>
<feature type="domain" description="RING-type" evidence="14">
    <location>
        <begin position="281"/>
        <end position="320"/>
    </location>
</feature>
<keyword evidence="16" id="KW-1185">Reference proteome</keyword>
<evidence type="ECO:0000256" key="1">
    <source>
        <dbReference type="ARBA" id="ARBA00000900"/>
    </source>
</evidence>